<dbReference type="PANTHER" id="PTHR28632">
    <property type="entry name" value="TRANSLATION MACHINERY-ASSOCIATED PROTEIN 7"/>
    <property type="match status" value="1"/>
</dbReference>
<gene>
    <name evidence="2" type="ORF">D0862_01133</name>
</gene>
<dbReference type="Pfam" id="PF09072">
    <property type="entry name" value="TMA7"/>
    <property type="match status" value="1"/>
</dbReference>
<feature type="region of interest" description="Disordered" evidence="1">
    <location>
        <begin position="29"/>
        <end position="88"/>
    </location>
</feature>
<evidence type="ECO:0000256" key="1">
    <source>
        <dbReference type="SAM" id="MobiDB-lite"/>
    </source>
</evidence>
<dbReference type="AlphaFoldDB" id="A0A3M7HU39"/>
<comment type="caution">
    <text evidence="2">The sequence shown here is derived from an EMBL/GenBank/DDBJ whole genome shotgun (WGS) entry which is preliminary data.</text>
</comment>
<feature type="non-terminal residue" evidence="2">
    <location>
        <position position="1"/>
    </location>
</feature>
<dbReference type="Proteomes" id="UP000281468">
    <property type="component" value="Unassembled WGS sequence"/>
</dbReference>
<protein>
    <recommendedName>
        <fullName evidence="4">Translation machinery-associated protein 7</fullName>
    </recommendedName>
</protein>
<evidence type="ECO:0000313" key="3">
    <source>
        <dbReference type="Proteomes" id="UP000281468"/>
    </source>
</evidence>
<dbReference type="InterPro" id="IPR015157">
    <property type="entry name" value="TMA7"/>
</dbReference>
<dbReference type="EMBL" id="QWIQ01000016">
    <property type="protein sequence ID" value="RMZ16777.1"/>
    <property type="molecule type" value="Genomic_DNA"/>
</dbReference>
<proteinExistence type="predicted"/>
<sequence>QSRTCLPDRAVRSHELNATLSCRLTYVLGGTNPIHNKKPKKKQTEEDDEDKAFKAKQAADKKAREEMAKKAGGKGPLATGGIKKSGKK</sequence>
<reference evidence="2 3" key="1">
    <citation type="journal article" date="2018" name="BMC Genomics">
        <title>Genomic evidence for intraspecific hybridization in a clonal and extremely halotolerant yeast.</title>
        <authorList>
            <person name="Gostincar C."/>
            <person name="Stajich J.E."/>
            <person name="Zupancic J."/>
            <person name="Zalar P."/>
            <person name="Gunde-Cimerman N."/>
        </authorList>
    </citation>
    <scope>NUCLEOTIDE SEQUENCE [LARGE SCALE GENOMIC DNA]</scope>
    <source>
        <strain evidence="2 3">EXF-171</strain>
    </source>
</reference>
<accession>A0A3M7HU39</accession>
<evidence type="ECO:0000313" key="2">
    <source>
        <dbReference type="EMBL" id="RMZ16777.1"/>
    </source>
</evidence>
<name>A0A3M7HU39_HORWE</name>
<evidence type="ECO:0008006" key="4">
    <source>
        <dbReference type="Google" id="ProtNLM"/>
    </source>
</evidence>
<feature type="compositionally biased region" description="Basic and acidic residues" evidence="1">
    <location>
        <begin position="51"/>
        <end position="69"/>
    </location>
</feature>
<organism evidence="2 3">
    <name type="scientific">Hortaea werneckii</name>
    <name type="common">Black yeast</name>
    <name type="synonym">Cladosporium werneckii</name>
    <dbReference type="NCBI Taxonomy" id="91943"/>
    <lineage>
        <taxon>Eukaryota</taxon>
        <taxon>Fungi</taxon>
        <taxon>Dikarya</taxon>
        <taxon>Ascomycota</taxon>
        <taxon>Pezizomycotina</taxon>
        <taxon>Dothideomycetes</taxon>
        <taxon>Dothideomycetidae</taxon>
        <taxon>Mycosphaerellales</taxon>
        <taxon>Teratosphaeriaceae</taxon>
        <taxon>Hortaea</taxon>
    </lineage>
</organism>